<keyword evidence="4" id="KW-0456">Lyase</keyword>
<evidence type="ECO:0000259" key="6">
    <source>
        <dbReference type="Pfam" id="PF00155"/>
    </source>
</evidence>
<dbReference type="GO" id="GO:0016740">
    <property type="term" value="F:transferase activity"/>
    <property type="evidence" value="ECO:0007669"/>
    <property type="project" value="UniProtKB-KW"/>
</dbReference>
<comment type="similarity">
    <text evidence="5">Belongs to the class-II pyridoxal-phosphate-dependent aminotransferase family. MalY/PatB cystathionine beta-lyase subfamily.</text>
</comment>
<dbReference type="EC" id="4.4.1.13" evidence="2"/>
<dbReference type="InterPro" id="IPR015422">
    <property type="entry name" value="PyrdxlP-dep_Trfase_small"/>
</dbReference>
<sequence length="376" mass="41712">MDFDKPIDRRGTSSVKWEWFKEDVLPLWVADMDFAAPEAVTTALTRRAGHPVYGYTLPTDALYEAVQGHIARHFDWRVEREWILFIPGVVTGFNVAARLVGETDDIAVPTPAYPPFLSAAKNARRQMVKVHLPVEDGRLVINREVLDAQVTPETKLLMLCTPHNPGGTLLTQDELTGIVDFCEERDILICSDEIHADLVLDDKGSHIPTASLSEKAAARTITLMAPSKTFNIPGLGCSMAIISDEKLRTRFKAAMEGIVPYVNLMGYEGATAAYIHGGPWLKEVLSYLRANRDYAFERLAAMKGLSPLLPEATYLIWMDARDLGVDNPATFFEEHGVGLSDGAHFDAPGWLRLNFACTRALLEEALDRMEKALATL</sequence>
<gene>
    <name evidence="7" type="ORF">MSL71_32400</name>
</gene>
<dbReference type="SUPFAM" id="SSF53383">
    <property type="entry name" value="PLP-dependent transferases"/>
    <property type="match status" value="1"/>
</dbReference>
<dbReference type="Gene3D" id="3.90.1150.10">
    <property type="entry name" value="Aspartate Aminotransferase, domain 1"/>
    <property type="match status" value="1"/>
</dbReference>
<evidence type="ECO:0000256" key="4">
    <source>
        <dbReference type="ARBA" id="ARBA00023239"/>
    </source>
</evidence>
<comment type="cofactor">
    <cofactor evidence="1">
        <name>pyridoxal 5'-phosphate</name>
        <dbReference type="ChEBI" id="CHEBI:597326"/>
    </cofactor>
</comment>
<keyword evidence="7" id="KW-0808">Transferase</keyword>
<evidence type="ECO:0000313" key="7">
    <source>
        <dbReference type="EMBL" id="VFQ45579.1"/>
    </source>
</evidence>
<organism evidence="7 8">
    <name type="scientific">Desulfoluna butyratoxydans</name>
    <dbReference type="NCBI Taxonomy" id="231438"/>
    <lineage>
        <taxon>Bacteria</taxon>
        <taxon>Pseudomonadati</taxon>
        <taxon>Thermodesulfobacteriota</taxon>
        <taxon>Desulfobacteria</taxon>
        <taxon>Desulfobacterales</taxon>
        <taxon>Desulfolunaceae</taxon>
        <taxon>Desulfoluna</taxon>
    </lineage>
</organism>
<dbReference type="Gene3D" id="3.40.640.10">
    <property type="entry name" value="Type I PLP-dependent aspartate aminotransferase-like (Major domain)"/>
    <property type="match status" value="1"/>
</dbReference>
<dbReference type="PANTHER" id="PTHR43525">
    <property type="entry name" value="PROTEIN MALY"/>
    <property type="match status" value="1"/>
</dbReference>
<dbReference type="PANTHER" id="PTHR43525:SF1">
    <property type="entry name" value="PROTEIN MALY"/>
    <property type="match status" value="1"/>
</dbReference>
<dbReference type="InterPro" id="IPR027619">
    <property type="entry name" value="C-S_lyase_PatB-like"/>
</dbReference>
<dbReference type="EMBL" id="CAADHO010000006">
    <property type="protein sequence ID" value="VFQ45579.1"/>
    <property type="molecule type" value="Genomic_DNA"/>
</dbReference>
<dbReference type="GO" id="GO:0047804">
    <property type="term" value="F:cysteine-S-conjugate beta-lyase activity"/>
    <property type="evidence" value="ECO:0007669"/>
    <property type="project" value="UniProtKB-EC"/>
</dbReference>
<accession>A0A4U8YQP2</accession>
<dbReference type="InterPro" id="IPR015421">
    <property type="entry name" value="PyrdxlP-dep_Trfase_major"/>
</dbReference>
<reference evidence="7 8" key="1">
    <citation type="submission" date="2019-03" db="EMBL/GenBank/DDBJ databases">
        <authorList>
            <person name="Nijsse B."/>
        </authorList>
    </citation>
    <scope>NUCLEOTIDE SEQUENCE [LARGE SCALE GENOMIC DNA]</scope>
    <source>
        <strain evidence="7">Desulfoluna butyratoxydans MSL71</strain>
    </source>
</reference>
<evidence type="ECO:0000256" key="3">
    <source>
        <dbReference type="ARBA" id="ARBA00022898"/>
    </source>
</evidence>
<dbReference type="RefSeq" id="WP_180142322.1">
    <property type="nucleotide sequence ID" value="NZ_CAADHO010000006.1"/>
</dbReference>
<evidence type="ECO:0000256" key="2">
    <source>
        <dbReference type="ARBA" id="ARBA00012224"/>
    </source>
</evidence>
<dbReference type="Pfam" id="PF00155">
    <property type="entry name" value="Aminotran_1_2"/>
    <property type="match status" value="1"/>
</dbReference>
<protein>
    <recommendedName>
        <fullName evidence="2">cysteine-S-conjugate beta-lyase</fullName>
        <ecNumber evidence="2">4.4.1.13</ecNumber>
    </recommendedName>
</protein>
<dbReference type="InterPro" id="IPR015424">
    <property type="entry name" value="PyrdxlP-dep_Trfase"/>
</dbReference>
<evidence type="ECO:0000256" key="1">
    <source>
        <dbReference type="ARBA" id="ARBA00001933"/>
    </source>
</evidence>
<dbReference type="InterPro" id="IPR004839">
    <property type="entry name" value="Aminotransferase_I/II_large"/>
</dbReference>
<dbReference type="CDD" id="cd00609">
    <property type="entry name" value="AAT_like"/>
    <property type="match status" value="1"/>
</dbReference>
<feature type="domain" description="Aminotransferase class I/classII large" evidence="6">
    <location>
        <begin position="23"/>
        <end position="368"/>
    </location>
</feature>
<keyword evidence="3" id="KW-0663">Pyridoxal phosphate</keyword>
<dbReference type="GO" id="GO:0030170">
    <property type="term" value="F:pyridoxal phosphate binding"/>
    <property type="evidence" value="ECO:0007669"/>
    <property type="project" value="InterPro"/>
</dbReference>
<dbReference type="NCBIfam" id="TIGR04350">
    <property type="entry name" value="C_S_lyase_PatB"/>
    <property type="match status" value="1"/>
</dbReference>
<evidence type="ECO:0000256" key="5">
    <source>
        <dbReference type="ARBA" id="ARBA00037974"/>
    </source>
</evidence>
<dbReference type="InterPro" id="IPR051798">
    <property type="entry name" value="Class-II_PLP-Dep_Aminotrans"/>
</dbReference>
<keyword evidence="8" id="KW-1185">Reference proteome</keyword>
<dbReference type="Proteomes" id="UP000507962">
    <property type="component" value="Unassembled WGS sequence"/>
</dbReference>
<proteinExistence type="inferred from homology"/>
<evidence type="ECO:0000313" key="8">
    <source>
        <dbReference type="Proteomes" id="UP000507962"/>
    </source>
</evidence>
<dbReference type="AlphaFoldDB" id="A0A4U8YQP2"/>
<name>A0A4U8YQP2_9BACT</name>